<feature type="region of interest" description="Disordered" evidence="1">
    <location>
        <begin position="271"/>
        <end position="302"/>
    </location>
</feature>
<evidence type="ECO:0000256" key="1">
    <source>
        <dbReference type="SAM" id="MobiDB-lite"/>
    </source>
</evidence>
<dbReference type="Pfam" id="PF15608">
    <property type="entry name" value="PELOTA_1"/>
    <property type="match status" value="1"/>
</dbReference>
<dbReference type="EMBL" id="BMTU01000001">
    <property type="protein sequence ID" value="GGQ62285.1"/>
    <property type="molecule type" value="Genomic_DNA"/>
</dbReference>
<dbReference type="AlphaFoldDB" id="A0A918BF17"/>
<dbReference type="InterPro" id="IPR011215">
    <property type="entry name" value="StiP_N"/>
</dbReference>
<sequence>MNEGTHHPVRDGAPAGADTWSGDWVTRRLGVELTGDDALPGLLGLALRRNPRRAHLLVSNVLGKHVPQSPSVVHGHGVELGRRVRELLGESAESAVVLGYAETATGLGHSVADGLGVAPYLHSTRRPVAGTATAGGFEESHSHATSHLLLPEDPGLLAGEGPLILVDDEFSTGNTVLNTIRDLHARYPRTRYVVVALVDMRSPADAGRLEEFGRGIGARIDLVTVASGTVRLPDGVLEKGQELVARYEAVTEGDLSGAGASGQVARFPAPVGGAGGAGGPEGEGAAGGGCSGARPDDDAPRPDVRLTRVELGWPAGLPDGGRHGFTPAHRARLEDALPGMAGRLADALPAHARRVLVLGFEELMYAPLRLAGELERTTRAEVRFSTTTRSPVLAVDDPGYAIRTRLVFPAHDDPADGPGDRYAYNVAGAGFDAVVAVVDSAADTPALHAPGGLLARLAAHTPHVLLAVVPSYVPVAQDAPERPATMLPDPLRGPAFSSYAPEEVGWLLQDLSDVTLEAPTEEREEAIQSGGAHYAESLPVEYQPSEQYQRLFHAALDESAARLAHAVGVVTETVLAERSPRPVLVSLARAGTPVGILMRRWARHRHQLDLPHYAVSIVRGRGIDANALRWLAAHHDPRDVVFVDGWTGKGAITRELAQAVVEFEKAEGVTGFDPEIAVLADPGSCVRTYGTREDYLIPSACLNSTVSGLISRTVLRADLVGPDDFHGAKFYRELAGADLSVAFLDAVSAHFPEVTDAACAQAKELLATDRTPTWEGWAAVERISEEYGIHDVNLVKPGVGETTRVLLRRVPWKVLARAGAGRDLDHVRLLAGQRGVPVEEVDQLPYTCVGLIHPRYTRGATGADGRAVTR</sequence>
<keyword evidence="6" id="KW-0808">Transferase</keyword>
<gene>
    <name evidence="6" type="ORF">GCM10010280_05610</name>
</gene>
<feature type="domain" description="PELOTA RNA-binding" evidence="4">
    <location>
        <begin position="774"/>
        <end position="853"/>
    </location>
</feature>
<dbReference type="InterPro" id="IPR000836">
    <property type="entry name" value="PRTase_dom"/>
</dbReference>
<dbReference type="InterPro" id="IPR022537">
    <property type="entry name" value="TRSP_dom"/>
</dbReference>
<dbReference type="GO" id="GO:0016757">
    <property type="term" value="F:glycosyltransferase activity"/>
    <property type="evidence" value="ECO:0007669"/>
    <property type="project" value="UniProtKB-KW"/>
</dbReference>
<evidence type="ECO:0000313" key="6">
    <source>
        <dbReference type="EMBL" id="GGQ62285.1"/>
    </source>
</evidence>
<dbReference type="InterPro" id="IPR029057">
    <property type="entry name" value="PRTase-like"/>
</dbReference>
<reference evidence="6" key="1">
    <citation type="journal article" date="2014" name="Int. J. Syst. Evol. Microbiol.">
        <title>Complete genome sequence of Corynebacterium casei LMG S-19264T (=DSM 44701T), isolated from a smear-ripened cheese.</title>
        <authorList>
            <consortium name="US DOE Joint Genome Institute (JGI-PGF)"/>
            <person name="Walter F."/>
            <person name="Albersmeier A."/>
            <person name="Kalinowski J."/>
            <person name="Ruckert C."/>
        </authorList>
    </citation>
    <scope>NUCLEOTIDE SEQUENCE</scope>
    <source>
        <strain evidence="6">JCM 4403</strain>
    </source>
</reference>
<dbReference type="InterPro" id="IPR028157">
    <property type="entry name" value="PELOTA_dom"/>
</dbReference>
<comment type="caution">
    <text evidence="6">The sequence shown here is derived from an EMBL/GenBank/DDBJ whole genome shotgun (WGS) entry which is preliminary data.</text>
</comment>
<name>A0A918BF17_9ACTN</name>
<dbReference type="Pfam" id="PF15609">
    <property type="entry name" value="PRTase_2"/>
    <property type="match status" value="1"/>
</dbReference>
<evidence type="ECO:0000259" key="5">
    <source>
        <dbReference type="Pfam" id="PF15609"/>
    </source>
</evidence>
<reference evidence="6" key="2">
    <citation type="submission" date="2020-09" db="EMBL/GenBank/DDBJ databases">
        <authorList>
            <person name="Sun Q."/>
            <person name="Ohkuma M."/>
        </authorList>
    </citation>
    <scope>NUCLEOTIDE SEQUENCE</scope>
    <source>
        <strain evidence="6">JCM 4403</strain>
    </source>
</reference>
<feature type="domain" description="Cysteine protease StiP N-terminal" evidence="2">
    <location>
        <begin position="497"/>
        <end position="747"/>
    </location>
</feature>
<dbReference type="SUPFAM" id="SSF53271">
    <property type="entry name" value="PRTase-like"/>
    <property type="match status" value="1"/>
</dbReference>
<keyword evidence="6" id="KW-0328">Glycosyltransferase</keyword>
<dbReference type="CDD" id="cd06223">
    <property type="entry name" value="PRTases_typeI"/>
    <property type="match status" value="1"/>
</dbReference>
<feature type="compositionally biased region" description="Gly residues" evidence="1">
    <location>
        <begin position="272"/>
        <end position="291"/>
    </location>
</feature>
<dbReference type="Pfam" id="PF12500">
    <property type="entry name" value="TRSP"/>
    <property type="match status" value="1"/>
</dbReference>
<evidence type="ECO:0000259" key="4">
    <source>
        <dbReference type="Pfam" id="PF15608"/>
    </source>
</evidence>
<evidence type="ECO:0000259" key="3">
    <source>
        <dbReference type="Pfam" id="PF12500"/>
    </source>
</evidence>
<feature type="domain" description="Orotate phosphoribosyltransferase-like" evidence="5">
    <location>
        <begin position="42"/>
        <end position="228"/>
    </location>
</feature>
<keyword evidence="7" id="KW-1185">Reference proteome</keyword>
<organism evidence="6 7">
    <name type="scientific">Streptomyces pilosus</name>
    <dbReference type="NCBI Taxonomy" id="28893"/>
    <lineage>
        <taxon>Bacteria</taxon>
        <taxon>Bacillati</taxon>
        <taxon>Actinomycetota</taxon>
        <taxon>Actinomycetes</taxon>
        <taxon>Kitasatosporales</taxon>
        <taxon>Streptomycetaceae</taxon>
        <taxon>Streptomyces</taxon>
    </lineage>
</organism>
<dbReference type="InterPro" id="IPR041688">
    <property type="entry name" value="PRTase_2"/>
</dbReference>
<dbReference type="Proteomes" id="UP000656732">
    <property type="component" value="Unassembled WGS sequence"/>
</dbReference>
<accession>A0A918BF17</accession>
<dbReference type="Pfam" id="PF11202">
    <property type="entry name" value="StiP"/>
    <property type="match status" value="1"/>
</dbReference>
<evidence type="ECO:0000259" key="2">
    <source>
        <dbReference type="Pfam" id="PF11202"/>
    </source>
</evidence>
<feature type="domain" description="TRSP" evidence="3">
    <location>
        <begin position="319"/>
        <end position="454"/>
    </location>
</feature>
<proteinExistence type="predicted"/>
<protein>
    <submittedName>
        <fullName evidence="6">Phosphoribosyltransferase</fullName>
    </submittedName>
</protein>
<evidence type="ECO:0000313" key="7">
    <source>
        <dbReference type="Proteomes" id="UP000656732"/>
    </source>
</evidence>